<keyword evidence="2" id="KW-1188">Viral release from host cell</keyword>
<dbReference type="GO" id="GO:0016787">
    <property type="term" value="F:hydrolase activity"/>
    <property type="evidence" value="ECO:0007669"/>
    <property type="project" value="UniProtKB-KW"/>
</dbReference>
<dbReference type="SUPFAM" id="SSF52540">
    <property type="entry name" value="P-loop containing nucleoside triphosphate hydrolases"/>
    <property type="match status" value="1"/>
</dbReference>
<dbReference type="Gene3D" id="3.30.420.320">
    <property type="match status" value="1"/>
</dbReference>
<evidence type="ECO:0000259" key="7">
    <source>
        <dbReference type="Pfam" id="PF02500"/>
    </source>
</evidence>
<evidence type="ECO:0000256" key="3">
    <source>
        <dbReference type="ARBA" id="ARBA00022801"/>
    </source>
</evidence>
<keyword evidence="9" id="KW-1185">Reference proteome</keyword>
<evidence type="ECO:0000313" key="9">
    <source>
        <dbReference type="Proteomes" id="UP000098510"/>
    </source>
</evidence>
<dbReference type="InterPro" id="IPR038435">
    <property type="entry name" value="DNA_pack_C_sf"/>
</dbReference>
<dbReference type="GO" id="GO:0051276">
    <property type="term" value="P:chromosome organization"/>
    <property type="evidence" value="ECO:0007669"/>
    <property type="project" value="InterPro"/>
</dbReference>
<sequence>MLRSCDIDAIQKAYQSIIWKHEQDVKISSTFPNSAIFCQKRFIILTPELGFTHAYCRHVKPLYLFCDRQRHVKSKIAICDPLNCALSKLKFTAIIEKNTEVQYQKHLELQTSFYRNPMFLQIEKFIQDFQRWICGDFENTNKKERIKLEPFQKSILIHIIFFISVTKLPTLANHVLDYLKYKFDIEFINESSVNILKQKASVFLVPRRHGKTWFMIPVICFLLKNLEGISIGYVAHQKHVSHFVMKDVEFKCRRFFPQKNITCQDNVITIEHETIKSTALFASCYNTHSIRGQSFNLLIVDESHFIKKDAFSTILGFLPQSSTKIIFISSTNSGNHSTSFLTKLSNSPFEMLTVVSYVCEDHVHILNDRGNATTCACYRLHKPKFISINADVKKTADLFLEGAFKHEIMGGSLCNVVNDTLITEQGLIEFDLFRYSTISKQIIPFLGKELYIYIDPAYTINRRASGTGVAAIGTYGDQYIIYGMEHYFLESLLSNSDASIAECASHMILAVLELHPFFTELKIIIEGNSNQSSAVKIACILKQTISVIRYKHITFFHTLDQSQIAQPFYLLGREKRLAVEYFISNFNSGYIKASQELISFTIKITYDPIEYVIEQIKNLHQININEHVTYNAKKQTCSDDLLISIIMAIYMCHEGKQTSFKEI</sequence>
<keyword evidence="5" id="KW-0231">Viral genome packaging</keyword>
<dbReference type="RefSeq" id="YP_073802.1">
    <property type="nucleotide sequence ID" value="NC_001716.2"/>
</dbReference>
<reference evidence="8 9" key="1">
    <citation type="journal article" date="1998" name="Virology">
        <title>The DNA sequence of the RK strain of human herpesvirus 7.</title>
        <authorList>
            <person name="Megaw A.G."/>
            <person name="Rapaport D."/>
            <person name="Avidor B."/>
            <person name="Frenkel N."/>
            <person name="Davison A.J."/>
        </authorList>
    </citation>
    <scope>NUCLEOTIDE SEQUENCE [LARGE SCALE GENOMIC DNA]</scope>
    <source>
        <strain evidence="8 9">RK</strain>
    </source>
</reference>
<dbReference type="Gene3D" id="3.40.50.300">
    <property type="entry name" value="P-loop containing nucleotide triphosphate hydrolases"/>
    <property type="match status" value="1"/>
</dbReference>
<feature type="domain" description="Probable DNA packing protein C-terminal" evidence="6">
    <location>
        <begin position="318"/>
        <end position="660"/>
    </location>
</feature>
<keyword evidence="1" id="KW-1048">Host nucleus</keyword>
<dbReference type="Pfam" id="PF02499">
    <property type="entry name" value="DNA_pack_C"/>
    <property type="match status" value="1"/>
</dbReference>
<keyword evidence="3" id="KW-0378">Hydrolase</keyword>
<keyword evidence="4" id="KW-0238">DNA-binding</keyword>
<dbReference type="Proteomes" id="UP000098510">
    <property type="component" value="Segment"/>
</dbReference>
<dbReference type="SMR" id="Q77Y60"/>
<evidence type="ECO:0000259" key="6">
    <source>
        <dbReference type="Pfam" id="PF02499"/>
    </source>
</evidence>
<evidence type="ECO:0000256" key="1">
    <source>
        <dbReference type="ARBA" id="ARBA00022562"/>
    </source>
</evidence>
<evidence type="ECO:0000256" key="2">
    <source>
        <dbReference type="ARBA" id="ARBA00022612"/>
    </source>
</evidence>
<dbReference type="InterPro" id="IPR033663">
    <property type="entry name" value="HSV_TRM3"/>
</dbReference>
<dbReference type="EMBL" id="AF037218">
    <property type="protein sequence ID" value="AAC40780.1"/>
    <property type="molecule type" value="Genomic_DNA"/>
</dbReference>
<evidence type="ECO:0000256" key="4">
    <source>
        <dbReference type="ARBA" id="ARBA00023125"/>
    </source>
</evidence>
<proteinExistence type="inferred from homology"/>
<dbReference type="InterPro" id="IPR027417">
    <property type="entry name" value="P-loop_NTPase"/>
</dbReference>
<feature type="domain" description="Probable DNA packing protein N-terminal" evidence="7">
    <location>
        <begin position="71"/>
        <end position="292"/>
    </location>
</feature>
<protein>
    <submittedName>
        <fullName evidence="8">U60</fullName>
    </submittedName>
</protein>
<accession>Q77Y60</accession>
<dbReference type="Pfam" id="PF02500">
    <property type="entry name" value="DNA_pack_N"/>
    <property type="match status" value="1"/>
</dbReference>
<gene>
    <name evidence="8" type="primary">U60</name>
</gene>
<dbReference type="KEGG" id="vg:3289524"/>
<dbReference type="InterPro" id="IPR003499">
    <property type="entry name" value="DNA_pack_N"/>
</dbReference>
<dbReference type="GO" id="GO:0003677">
    <property type="term" value="F:DNA binding"/>
    <property type="evidence" value="ECO:0007669"/>
    <property type="project" value="UniProtKB-KW"/>
</dbReference>
<evidence type="ECO:0000313" key="8">
    <source>
        <dbReference type="EMBL" id="AAC40780.1"/>
    </source>
</evidence>
<dbReference type="GeneID" id="3289524"/>
<dbReference type="OrthoDB" id="787at10239"/>
<organism evidence="8 9">
    <name type="scientific">Human herpesvirus 7 (strain RK)</name>
    <name type="common">HHV-7</name>
    <name type="synonym">Human T lymphotropic virus</name>
    <dbReference type="NCBI Taxonomy" id="262398"/>
    <lineage>
        <taxon>Viruses</taxon>
        <taxon>Duplodnaviria</taxon>
        <taxon>Heunggongvirae</taxon>
        <taxon>Peploviricota</taxon>
        <taxon>Herviviricetes</taxon>
        <taxon>Herpesvirales</taxon>
        <taxon>Orthoherpesviridae</taxon>
        <taxon>Betaherpesvirinae</taxon>
        <taxon>Roseolovirus</taxon>
        <taxon>Roseolovirus humanbeta7</taxon>
        <taxon>Human betaherpesvirus 7</taxon>
    </lineage>
</organism>
<dbReference type="HAMAP" id="MF_04013">
    <property type="entry name" value="HSV_TRM3"/>
    <property type="match status" value="1"/>
</dbReference>
<name>Q77Y60_HHV7R</name>
<evidence type="ECO:0000256" key="5">
    <source>
        <dbReference type="ARBA" id="ARBA00023219"/>
    </source>
</evidence>
<organismHost>
    <name type="scientific">Homo sapiens</name>
    <name type="common">Human</name>
    <dbReference type="NCBI Taxonomy" id="9606"/>
</organismHost>
<dbReference type="DNASU" id="3289524"/>
<dbReference type="InterPro" id="IPR003498">
    <property type="entry name" value="DNA_pack_C"/>
</dbReference>